<protein>
    <submittedName>
        <fullName evidence="3">Tachylectin</fullName>
    </submittedName>
</protein>
<dbReference type="InterPro" id="IPR023294">
    <property type="entry name" value="Tachylectin2"/>
</dbReference>
<dbReference type="Proteomes" id="UP000199503">
    <property type="component" value="Unassembled WGS sequence"/>
</dbReference>
<dbReference type="InterPro" id="IPR036813">
    <property type="entry name" value="Tachylectin2_sf"/>
</dbReference>
<dbReference type="Gene3D" id="2.115.10.10">
    <property type="entry name" value="Tachylectin 2"/>
    <property type="match status" value="2"/>
</dbReference>
<proteinExistence type="predicted"/>
<dbReference type="RefSeq" id="WP_177230186.1">
    <property type="nucleotide sequence ID" value="NZ_FOFV01000027.1"/>
</dbReference>
<dbReference type="Pfam" id="PF14517">
    <property type="entry name" value="Tachylectin"/>
    <property type="match status" value="1"/>
</dbReference>
<sequence length="447" mass="47354">MMRRLTTIIVTAAVVAAGLLGGGGTAAAEPDVGVQATCLDNGNDLVPSRSEVLRRARSWLARVDTTADPINYYGDFVPYSQSSCHNNSYGSYRQDCSGFLAMAWGMGGLGNAWYTGNLRPAHSSGRTVSIAQSQLAPGDALLLHIADSDPNNDHAALFVAWVSGGALVYEQTGAVDRTRAAVWSQSKVNSYSPIRYAKLANDVVSGQLGRLNLVGDDGALSWYRHTGWSSGTPSWESSFTAGTGFQYFDKLVAADRTLFGVRPNGDMQWYRYDTDQGFAAASGALIGNGWNTFKFVVSAGAGVIYGVSWTGALHWYRYRGTPGSGGSWAPNSGKVIGSGWHTFRSITAANGVLYAIGHDGSLRWYRYLTPDDGSGAGWAGNSGAGIGSGWVEGVCNYQTVLAAGDGRIYAADQAGVLRWWHHTDPVNGSASWAPVAPCGNTVGSGWL</sequence>
<dbReference type="EMBL" id="FOFV01000027">
    <property type="protein sequence ID" value="SES41017.1"/>
    <property type="molecule type" value="Genomic_DNA"/>
</dbReference>
<dbReference type="Gene3D" id="2.20.25.650">
    <property type="entry name" value="Tachylectin-2-like"/>
    <property type="match status" value="1"/>
</dbReference>
<feature type="domain" description="Tachylectin 2" evidence="2">
    <location>
        <begin position="278"/>
        <end position="446"/>
    </location>
</feature>
<gene>
    <name evidence="3" type="ORF">SAMN04488000_12763</name>
</gene>
<evidence type="ECO:0000313" key="4">
    <source>
        <dbReference type="Proteomes" id="UP000199503"/>
    </source>
</evidence>
<name>A0A1H9X578_9PSEU</name>
<dbReference type="Gene3D" id="3.90.1720.10">
    <property type="entry name" value="endopeptidase domain like (from Nostoc punctiforme)"/>
    <property type="match status" value="1"/>
</dbReference>
<dbReference type="AlphaFoldDB" id="A0A1H9X578"/>
<keyword evidence="1" id="KW-0732">Signal</keyword>
<reference evidence="4" key="1">
    <citation type="submission" date="2016-10" db="EMBL/GenBank/DDBJ databases">
        <authorList>
            <person name="Varghese N."/>
            <person name="Submissions S."/>
        </authorList>
    </citation>
    <scope>NUCLEOTIDE SEQUENCE [LARGE SCALE GENOMIC DNA]</scope>
    <source>
        <strain evidence="4">DSM 44437</strain>
    </source>
</reference>
<dbReference type="SUPFAM" id="SSF50934">
    <property type="entry name" value="Tachylectin-2"/>
    <property type="match status" value="1"/>
</dbReference>
<organism evidence="3 4">
    <name type="scientific">Lentzea albida</name>
    <dbReference type="NCBI Taxonomy" id="65499"/>
    <lineage>
        <taxon>Bacteria</taxon>
        <taxon>Bacillati</taxon>
        <taxon>Actinomycetota</taxon>
        <taxon>Actinomycetes</taxon>
        <taxon>Pseudonocardiales</taxon>
        <taxon>Pseudonocardiaceae</taxon>
        <taxon>Lentzea</taxon>
    </lineage>
</organism>
<feature type="chain" id="PRO_5011554481" evidence="1">
    <location>
        <begin position="29"/>
        <end position="447"/>
    </location>
</feature>
<feature type="signal peptide" evidence="1">
    <location>
        <begin position="1"/>
        <end position="28"/>
    </location>
</feature>
<evidence type="ECO:0000256" key="1">
    <source>
        <dbReference type="SAM" id="SignalP"/>
    </source>
</evidence>
<evidence type="ECO:0000313" key="3">
    <source>
        <dbReference type="EMBL" id="SES41017.1"/>
    </source>
</evidence>
<accession>A0A1H9X578</accession>
<evidence type="ECO:0000259" key="2">
    <source>
        <dbReference type="Pfam" id="PF14517"/>
    </source>
</evidence>
<keyword evidence="4" id="KW-1185">Reference proteome</keyword>